<dbReference type="Pfam" id="PF00440">
    <property type="entry name" value="TetR_N"/>
    <property type="match status" value="1"/>
</dbReference>
<evidence type="ECO:0000256" key="2">
    <source>
        <dbReference type="PROSITE-ProRule" id="PRU00335"/>
    </source>
</evidence>
<dbReference type="Pfam" id="PF09209">
    <property type="entry name" value="CecR_C"/>
    <property type="match status" value="1"/>
</dbReference>
<dbReference type="SUPFAM" id="SSF46689">
    <property type="entry name" value="Homeodomain-like"/>
    <property type="match status" value="1"/>
</dbReference>
<dbReference type="SUPFAM" id="SSF48498">
    <property type="entry name" value="Tetracyclin repressor-like, C-terminal domain"/>
    <property type="match status" value="1"/>
</dbReference>
<evidence type="ECO:0000313" key="5">
    <source>
        <dbReference type="Proteomes" id="UP000619033"/>
    </source>
</evidence>
<organism evidence="4 5">
    <name type="scientific">Fuscibacter oryzae</name>
    <dbReference type="NCBI Taxonomy" id="2803939"/>
    <lineage>
        <taxon>Bacteria</taxon>
        <taxon>Pseudomonadati</taxon>
        <taxon>Pseudomonadota</taxon>
        <taxon>Alphaproteobacteria</taxon>
        <taxon>Rhodobacterales</taxon>
        <taxon>Paracoccaceae</taxon>
        <taxon>Fuscibacter</taxon>
    </lineage>
</organism>
<dbReference type="InterPro" id="IPR001647">
    <property type="entry name" value="HTH_TetR"/>
</dbReference>
<evidence type="ECO:0000256" key="1">
    <source>
        <dbReference type="ARBA" id="ARBA00023125"/>
    </source>
</evidence>
<evidence type="ECO:0000259" key="3">
    <source>
        <dbReference type="PROSITE" id="PS50977"/>
    </source>
</evidence>
<protein>
    <submittedName>
        <fullName evidence="4">CerR family C-terminal domain-containing protein</fullName>
    </submittedName>
</protein>
<dbReference type="InterPro" id="IPR015292">
    <property type="entry name" value="Tscrpt_reg_YbiH_C"/>
</dbReference>
<gene>
    <name evidence="4" type="ORF">JI744_17435</name>
</gene>
<dbReference type="Gene3D" id="1.10.357.10">
    <property type="entry name" value="Tetracycline Repressor, domain 2"/>
    <property type="match status" value="1"/>
</dbReference>
<keyword evidence="5" id="KW-1185">Reference proteome</keyword>
<dbReference type="PANTHER" id="PTHR30055:SF235">
    <property type="entry name" value="TRANSCRIPTIONAL REGULATORY PROTEIN"/>
    <property type="match status" value="1"/>
</dbReference>
<feature type="DNA-binding region" description="H-T-H motif" evidence="2">
    <location>
        <begin position="33"/>
        <end position="52"/>
    </location>
</feature>
<dbReference type="Proteomes" id="UP000619033">
    <property type="component" value="Unassembled WGS sequence"/>
</dbReference>
<dbReference type="PROSITE" id="PS50977">
    <property type="entry name" value="HTH_TETR_2"/>
    <property type="match status" value="1"/>
</dbReference>
<evidence type="ECO:0000313" key="4">
    <source>
        <dbReference type="EMBL" id="MBL4929889.1"/>
    </source>
</evidence>
<reference evidence="4" key="1">
    <citation type="submission" date="2021-01" db="EMBL/GenBank/DDBJ databases">
        <title>Genome seq and assembly of Tabrizicola sp. KVB23.</title>
        <authorList>
            <person name="Chhetri G."/>
        </authorList>
    </citation>
    <scope>NUCLEOTIDE SEQUENCE</scope>
    <source>
        <strain evidence="4">KVB23</strain>
    </source>
</reference>
<dbReference type="EMBL" id="JAESVP010000011">
    <property type="protein sequence ID" value="MBL4929889.1"/>
    <property type="molecule type" value="Genomic_DNA"/>
</dbReference>
<dbReference type="PANTHER" id="PTHR30055">
    <property type="entry name" value="HTH-TYPE TRANSCRIPTIONAL REGULATOR RUTR"/>
    <property type="match status" value="1"/>
</dbReference>
<dbReference type="Gene3D" id="1.10.10.60">
    <property type="entry name" value="Homeodomain-like"/>
    <property type="match status" value="1"/>
</dbReference>
<sequence length="211" mass="22385">MTQTPLSSSDKTRAALIAAGLHLFSQHGYAGASTRAIAGRAETNVASIAYHFGSKEGLRTACAEEVARLISEAVGKAGPQPVGPSQARAAIKSTLTRVAGFVLGGMAPPDAIGFMLRELAEEGPSVDLVYARMIEPTHRRLCVLWAVATGLAEESEQVRLAVFALMGQLFYFRIAEGIVRRRMGWRAYGPGEIAKIIDTLTRGIESALSGG</sequence>
<dbReference type="AlphaFoldDB" id="A0A8J7SXD9"/>
<dbReference type="GO" id="GO:0000976">
    <property type="term" value="F:transcription cis-regulatory region binding"/>
    <property type="evidence" value="ECO:0007669"/>
    <property type="project" value="TreeGrafter"/>
</dbReference>
<accession>A0A8J7SXD9</accession>
<dbReference type="InterPro" id="IPR050109">
    <property type="entry name" value="HTH-type_TetR-like_transc_reg"/>
</dbReference>
<dbReference type="InterPro" id="IPR036271">
    <property type="entry name" value="Tet_transcr_reg_TetR-rel_C_sf"/>
</dbReference>
<comment type="caution">
    <text evidence="4">The sequence shown here is derived from an EMBL/GenBank/DDBJ whole genome shotgun (WGS) entry which is preliminary data.</text>
</comment>
<proteinExistence type="predicted"/>
<feature type="domain" description="HTH tetR-type" evidence="3">
    <location>
        <begin position="10"/>
        <end position="70"/>
    </location>
</feature>
<dbReference type="InterPro" id="IPR009057">
    <property type="entry name" value="Homeodomain-like_sf"/>
</dbReference>
<dbReference type="RefSeq" id="WP_202662452.1">
    <property type="nucleotide sequence ID" value="NZ_JAESVP010000011.1"/>
</dbReference>
<keyword evidence="1 2" id="KW-0238">DNA-binding</keyword>
<dbReference type="GO" id="GO:0003700">
    <property type="term" value="F:DNA-binding transcription factor activity"/>
    <property type="evidence" value="ECO:0007669"/>
    <property type="project" value="TreeGrafter"/>
</dbReference>
<name>A0A8J7SXD9_9RHOB</name>
<dbReference type="PRINTS" id="PR00455">
    <property type="entry name" value="HTHTETR"/>
</dbReference>